<evidence type="ECO:0000313" key="2">
    <source>
        <dbReference type="EMBL" id="MBX73952.1"/>
    </source>
</evidence>
<accession>A0A2P2R3U7</accession>
<dbReference type="EMBL" id="GGEC01093468">
    <property type="protein sequence ID" value="MBX73952.1"/>
    <property type="molecule type" value="Transcribed_RNA"/>
</dbReference>
<organism evidence="2">
    <name type="scientific">Rhizophora mucronata</name>
    <name type="common">Asiatic mangrove</name>
    <dbReference type="NCBI Taxonomy" id="61149"/>
    <lineage>
        <taxon>Eukaryota</taxon>
        <taxon>Viridiplantae</taxon>
        <taxon>Streptophyta</taxon>
        <taxon>Embryophyta</taxon>
        <taxon>Tracheophyta</taxon>
        <taxon>Spermatophyta</taxon>
        <taxon>Magnoliopsida</taxon>
        <taxon>eudicotyledons</taxon>
        <taxon>Gunneridae</taxon>
        <taxon>Pentapetalae</taxon>
        <taxon>rosids</taxon>
        <taxon>fabids</taxon>
        <taxon>Malpighiales</taxon>
        <taxon>Rhizophoraceae</taxon>
        <taxon>Rhizophora</taxon>
    </lineage>
</organism>
<proteinExistence type="predicted"/>
<feature type="transmembrane region" description="Helical" evidence="1">
    <location>
        <begin position="12"/>
        <end position="31"/>
    </location>
</feature>
<name>A0A2P2R3U7_RHIMU</name>
<keyword evidence="1" id="KW-0472">Membrane</keyword>
<keyword evidence="1" id="KW-0812">Transmembrane</keyword>
<reference evidence="2" key="1">
    <citation type="submission" date="2018-02" db="EMBL/GenBank/DDBJ databases">
        <title>Rhizophora mucronata_Transcriptome.</title>
        <authorList>
            <person name="Meera S.P."/>
            <person name="Sreeshan A."/>
            <person name="Augustine A."/>
        </authorList>
    </citation>
    <scope>NUCLEOTIDE SEQUENCE</scope>
    <source>
        <tissue evidence="2">Leaf</tissue>
    </source>
</reference>
<sequence length="63" mass="7623">MSRKFLFHNPKVCYCYYYYWLLFYMCVLLQFHEGAACITKLLRFLKAVIESCSCFSRFLSVNI</sequence>
<dbReference type="AlphaFoldDB" id="A0A2P2R3U7"/>
<evidence type="ECO:0000256" key="1">
    <source>
        <dbReference type="SAM" id="Phobius"/>
    </source>
</evidence>
<keyword evidence="1" id="KW-1133">Transmembrane helix</keyword>
<protein>
    <submittedName>
        <fullName evidence="2">Uncharacterized protein</fullName>
    </submittedName>
</protein>